<evidence type="ECO:0000256" key="4">
    <source>
        <dbReference type="ARBA" id="ARBA00023136"/>
    </source>
</evidence>
<accession>A0A4S4MW52</accession>
<keyword evidence="5" id="KW-0256">Endoplasmic reticulum</keyword>
<dbReference type="Gene3D" id="1.20.120.1630">
    <property type="match status" value="1"/>
</dbReference>
<gene>
    <name evidence="6" type="ORF">EUX98_g6571</name>
</gene>
<evidence type="ECO:0000256" key="5">
    <source>
        <dbReference type="RuleBase" id="RU362022"/>
    </source>
</evidence>
<evidence type="ECO:0000256" key="3">
    <source>
        <dbReference type="ARBA" id="ARBA00022989"/>
    </source>
</evidence>
<dbReference type="GO" id="GO:0032259">
    <property type="term" value="P:methylation"/>
    <property type="evidence" value="ECO:0007669"/>
    <property type="project" value="UniProtKB-KW"/>
</dbReference>
<keyword evidence="5" id="KW-0949">S-adenosyl-L-methionine</keyword>
<evidence type="ECO:0000256" key="1">
    <source>
        <dbReference type="ARBA" id="ARBA00004141"/>
    </source>
</evidence>
<comment type="catalytic activity">
    <reaction evidence="5">
        <text>[protein]-C-terminal S-[(2E,6E)-farnesyl]-L-cysteine + S-adenosyl-L-methionine = [protein]-C-terminal S-[(2E,6E)-farnesyl]-L-cysteine methyl ester + S-adenosyl-L-homocysteine</text>
        <dbReference type="Rhea" id="RHEA:21672"/>
        <dbReference type="Rhea" id="RHEA-COMP:12125"/>
        <dbReference type="Rhea" id="RHEA-COMP:12126"/>
        <dbReference type="ChEBI" id="CHEBI:57856"/>
        <dbReference type="ChEBI" id="CHEBI:59789"/>
        <dbReference type="ChEBI" id="CHEBI:90510"/>
        <dbReference type="ChEBI" id="CHEBI:90511"/>
        <dbReference type="EC" id="2.1.1.100"/>
    </reaction>
</comment>
<keyword evidence="2" id="KW-0812">Transmembrane</keyword>
<keyword evidence="3" id="KW-1133">Transmembrane helix</keyword>
<dbReference type="Pfam" id="PF04140">
    <property type="entry name" value="ICMT"/>
    <property type="match status" value="1"/>
</dbReference>
<dbReference type="EMBL" id="SGPM01000238">
    <property type="protein sequence ID" value="THH27610.1"/>
    <property type="molecule type" value="Genomic_DNA"/>
</dbReference>
<dbReference type="AlphaFoldDB" id="A0A4S4MW52"/>
<sequence>MSIPPSLYRVPFLLANLVAGHITTLPPNKDADQDERKKYEDGKKALEPLTVMQWLILPLIWAQLYTFQLSEMYITLAAAYPAVRYTTILNILLPTYNLMTPLSYRLRASPALIIGTCMCVSSCTLRLICYRTLGRQFTFELALKKDHKLITHGPYSVVRHPAYTGQVTFFSGLLLTEFGPGSWWSEAGMWSTTLGKVLGTVWVSTIAFVLYSLVSRVPKEDRVLQKEFGKKWEEWAKRTPYKLVPGVC</sequence>
<comment type="similarity">
    <text evidence="5">Belongs to the class VI-like SAM-binding methyltransferase superfamily. Isoprenylcysteine carboxyl methyltransferase family.</text>
</comment>
<dbReference type="GO" id="GO:0004671">
    <property type="term" value="F:protein C-terminal S-isoprenylcysteine carboxyl O-methyltransferase activity"/>
    <property type="evidence" value="ECO:0007669"/>
    <property type="project" value="UniProtKB-EC"/>
</dbReference>
<evidence type="ECO:0000256" key="2">
    <source>
        <dbReference type="ARBA" id="ARBA00022692"/>
    </source>
</evidence>
<dbReference type="EC" id="2.1.1.100" evidence="5"/>
<dbReference type="OrthoDB" id="422086at2759"/>
<organism evidence="6 7">
    <name type="scientific">Antrodiella citrinella</name>
    <dbReference type="NCBI Taxonomy" id="2447956"/>
    <lineage>
        <taxon>Eukaryota</taxon>
        <taxon>Fungi</taxon>
        <taxon>Dikarya</taxon>
        <taxon>Basidiomycota</taxon>
        <taxon>Agaricomycotina</taxon>
        <taxon>Agaricomycetes</taxon>
        <taxon>Polyporales</taxon>
        <taxon>Steccherinaceae</taxon>
        <taxon>Antrodiella</taxon>
    </lineage>
</organism>
<dbReference type="InterPro" id="IPR007269">
    <property type="entry name" value="ICMT_MeTrfase"/>
</dbReference>
<comment type="caution">
    <text evidence="6">The sequence shown here is derived from an EMBL/GenBank/DDBJ whole genome shotgun (WGS) entry which is preliminary data.</text>
</comment>
<dbReference type="GO" id="GO:0005789">
    <property type="term" value="C:endoplasmic reticulum membrane"/>
    <property type="evidence" value="ECO:0007669"/>
    <property type="project" value="UniProtKB-SubCell"/>
</dbReference>
<dbReference type="PANTHER" id="PTHR12714">
    <property type="entry name" value="PROTEIN-S ISOPRENYLCYSTEINE O-METHYLTRANSFERASE"/>
    <property type="match status" value="1"/>
</dbReference>
<protein>
    <recommendedName>
        <fullName evidence="5">Protein-S-isoprenylcysteine O-methyltransferase</fullName>
        <ecNumber evidence="5">2.1.1.100</ecNumber>
    </recommendedName>
</protein>
<evidence type="ECO:0000313" key="6">
    <source>
        <dbReference type="EMBL" id="THH27610.1"/>
    </source>
</evidence>
<dbReference type="Proteomes" id="UP000308730">
    <property type="component" value="Unassembled WGS sequence"/>
</dbReference>
<reference evidence="6 7" key="1">
    <citation type="submission" date="2019-02" db="EMBL/GenBank/DDBJ databases">
        <title>Genome sequencing of the rare red list fungi Antrodiella citrinella (Flaviporus citrinellus).</title>
        <authorList>
            <person name="Buettner E."/>
            <person name="Kellner H."/>
        </authorList>
    </citation>
    <scope>NUCLEOTIDE SEQUENCE [LARGE SCALE GENOMIC DNA]</scope>
    <source>
        <strain evidence="6 7">DSM 108506</strain>
    </source>
</reference>
<dbReference type="PANTHER" id="PTHR12714:SF9">
    <property type="entry name" value="PROTEIN-S-ISOPRENYLCYSTEINE O-METHYLTRANSFERASE"/>
    <property type="match status" value="1"/>
</dbReference>
<evidence type="ECO:0000313" key="7">
    <source>
        <dbReference type="Proteomes" id="UP000308730"/>
    </source>
</evidence>
<keyword evidence="5" id="KW-0489">Methyltransferase</keyword>
<keyword evidence="4" id="KW-0472">Membrane</keyword>
<name>A0A4S4MW52_9APHY</name>
<keyword evidence="5" id="KW-0808">Transferase</keyword>
<proteinExistence type="inferred from homology"/>
<comment type="subcellular location">
    <subcellularLocation>
        <location evidence="5">Endoplasmic reticulum membrane</location>
        <topology evidence="5">Multi-pass membrane protein</topology>
    </subcellularLocation>
    <subcellularLocation>
        <location evidence="1">Membrane</location>
        <topology evidence="1">Multi-pass membrane protein</topology>
    </subcellularLocation>
</comment>
<keyword evidence="7" id="KW-1185">Reference proteome</keyword>